<evidence type="ECO:0000256" key="5">
    <source>
        <dbReference type="ARBA" id="ARBA00022989"/>
    </source>
</evidence>
<feature type="transmembrane region" description="Helical" evidence="8">
    <location>
        <begin position="49"/>
        <end position="68"/>
    </location>
</feature>
<evidence type="ECO:0000256" key="7">
    <source>
        <dbReference type="ARBA" id="ARBA00023235"/>
    </source>
</evidence>
<reference evidence="10 12" key="1">
    <citation type="submission" date="2017-02" db="EMBL/GenBank/DDBJ databases">
        <title>Mycobacterium kansasii genomes.</title>
        <authorList>
            <person name="Borowka P."/>
            <person name="Strapagiel D."/>
            <person name="Marciniak B."/>
            <person name="Lach J."/>
            <person name="Bakula Z."/>
            <person name="Van Ingen J."/>
            <person name="Safianowska A."/>
            <person name="Brzostek A."/>
            <person name="Dziadek J."/>
            <person name="Jagielski T."/>
        </authorList>
    </citation>
    <scope>NUCLEOTIDE SEQUENCE [LARGE SCALE GENOMIC DNA]</scope>
    <source>
        <strain evidence="10 12">12MK</strain>
    </source>
</reference>
<dbReference type="InterPro" id="IPR017825">
    <property type="entry name" value="Lycopene_cyclase_dom"/>
</dbReference>
<dbReference type="EMBL" id="UPHM01000023">
    <property type="protein sequence ID" value="VAZ90150.1"/>
    <property type="molecule type" value="Genomic_DNA"/>
</dbReference>
<dbReference type="RefSeq" id="WP_075548804.1">
    <property type="nucleotide sequence ID" value="NZ_UPHM01000023.1"/>
</dbReference>
<evidence type="ECO:0000256" key="1">
    <source>
        <dbReference type="ARBA" id="ARBA00004141"/>
    </source>
</evidence>
<evidence type="ECO:0000313" key="12">
    <source>
        <dbReference type="Proteomes" id="UP000192335"/>
    </source>
</evidence>
<evidence type="ECO:0000256" key="6">
    <source>
        <dbReference type="ARBA" id="ARBA00023136"/>
    </source>
</evidence>
<comment type="caution">
    <text evidence="10">The sequence shown here is derived from an EMBL/GenBank/DDBJ whole genome shotgun (WGS) entry which is preliminary data.</text>
</comment>
<evidence type="ECO:0000313" key="11">
    <source>
        <dbReference type="EMBL" id="VAZ90150.1"/>
    </source>
</evidence>
<proteinExistence type="predicted"/>
<feature type="transmembrane region" description="Helical" evidence="8">
    <location>
        <begin position="75"/>
        <end position="97"/>
    </location>
</feature>
<accession>A0A8E2ITY2</accession>
<protein>
    <recommendedName>
        <fullName evidence="9">Lycopene cyclase domain-containing protein</fullName>
    </recommendedName>
</protein>
<keyword evidence="5 8" id="KW-1133">Transmembrane helix</keyword>
<reference evidence="11 13" key="2">
    <citation type="submission" date="2018-09" db="EMBL/GenBank/DDBJ databases">
        <authorList>
            <person name="Tagini F."/>
        </authorList>
    </citation>
    <scope>NUCLEOTIDE SEQUENCE [LARGE SCALE GENOMIC DNA]</scope>
    <source>
        <strain evidence="11 13">MK4</strain>
    </source>
</reference>
<dbReference type="GO" id="GO:0045436">
    <property type="term" value="F:lycopene beta cyclase activity"/>
    <property type="evidence" value="ECO:0007669"/>
    <property type="project" value="UniProtKB-ARBA"/>
</dbReference>
<evidence type="ECO:0000259" key="9">
    <source>
        <dbReference type="Pfam" id="PF18916"/>
    </source>
</evidence>
<dbReference type="Pfam" id="PF18916">
    <property type="entry name" value="Lycopene_cyc"/>
    <property type="match status" value="1"/>
</dbReference>
<evidence type="ECO:0000256" key="4">
    <source>
        <dbReference type="ARBA" id="ARBA00022746"/>
    </source>
</evidence>
<dbReference type="Proteomes" id="UP000192335">
    <property type="component" value="Unassembled WGS sequence"/>
</dbReference>
<comment type="pathway">
    <text evidence="2">Carotenoid biosynthesis.</text>
</comment>
<comment type="subcellular location">
    <subcellularLocation>
        <location evidence="1">Membrane</location>
        <topology evidence="1">Multi-pass membrane protein</topology>
    </subcellularLocation>
</comment>
<keyword evidence="4" id="KW-0125">Carotenoid biosynthesis</keyword>
<keyword evidence="6 8" id="KW-0472">Membrane</keyword>
<keyword evidence="7" id="KW-0413">Isomerase</keyword>
<evidence type="ECO:0000313" key="13">
    <source>
        <dbReference type="Proteomes" id="UP000271464"/>
    </source>
</evidence>
<keyword evidence="13" id="KW-1185">Reference proteome</keyword>
<dbReference type="OrthoDB" id="326714at2"/>
<dbReference type="GO" id="GO:0016117">
    <property type="term" value="P:carotenoid biosynthetic process"/>
    <property type="evidence" value="ECO:0007669"/>
    <property type="project" value="UniProtKB-KW"/>
</dbReference>
<dbReference type="AlphaFoldDB" id="A0A8E2ITY2"/>
<dbReference type="Proteomes" id="UP000271464">
    <property type="component" value="Unassembled WGS sequence"/>
</dbReference>
<name>A0A8E2ITY2_9MYCO</name>
<dbReference type="GO" id="GO:0016872">
    <property type="term" value="F:intramolecular lyase activity"/>
    <property type="evidence" value="ECO:0007669"/>
    <property type="project" value="InterPro"/>
</dbReference>
<feature type="transmembrane region" description="Helical" evidence="8">
    <location>
        <begin position="109"/>
        <end position="133"/>
    </location>
</feature>
<feature type="domain" description="Lycopene cyclase" evidence="9">
    <location>
        <begin position="48"/>
        <end position="140"/>
    </location>
</feature>
<evidence type="ECO:0000313" key="10">
    <source>
        <dbReference type="EMBL" id="ORC08878.1"/>
    </source>
</evidence>
<gene>
    <name evidence="10" type="ORF">B4U45_22060</name>
    <name evidence="11" type="ORF">LAUMK4_01297</name>
</gene>
<keyword evidence="3 8" id="KW-0812">Transmembrane</keyword>
<feature type="transmembrane region" description="Helical" evidence="8">
    <location>
        <begin position="21"/>
        <end position="43"/>
    </location>
</feature>
<evidence type="ECO:0000256" key="3">
    <source>
        <dbReference type="ARBA" id="ARBA00022692"/>
    </source>
</evidence>
<dbReference type="GO" id="GO:0016020">
    <property type="term" value="C:membrane"/>
    <property type="evidence" value="ECO:0007669"/>
    <property type="project" value="UniProtKB-SubCell"/>
</dbReference>
<evidence type="ECO:0000256" key="8">
    <source>
        <dbReference type="SAM" id="Phobius"/>
    </source>
</evidence>
<sequence length="154" mass="17071">MVAAIYTGLRKIGRKIGPQPRCARSLQVLALVSPIPVFVTLITTTNVNPIYITIIALFAGAAASCACWPARIPRIMLAGFLFTGLYFMCFVMFSAVYPHYLFHVWNLSALSGAVIAGVPLEELLFALFYGFMYSNATEYFFTRISAARDHETSR</sequence>
<dbReference type="EMBL" id="MWQA01000001">
    <property type="protein sequence ID" value="ORC08878.1"/>
    <property type="molecule type" value="Genomic_DNA"/>
</dbReference>
<evidence type="ECO:0000256" key="2">
    <source>
        <dbReference type="ARBA" id="ARBA00004829"/>
    </source>
</evidence>
<organism evidence="10 12">
    <name type="scientific">Mycobacterium persicum</name>
    <dbReference type="NCBI Taxonomy" id="1487726"/>
    <lineage>
        <taxon>Bacteria</taxon>
        <taxon>Bacillati</taxon>
        <taxon>Actinomycetota</taxon>
        <taxon>Actinomycetes</taxon>
        <taxon>Mycobacteriales</taxon>
        <taxon>Mycobacteriaceae</taxon>
        <taxon>Mycobacterium</taxon>
    </lineage>
</organism>